<feature type="transmembrane region" description="Helical" evidence="1">
    <location>
        <begin position="151"/>
        <end position="173"/>
    </location>
</feature>
<dbReference type="AlphaFoldDB" id="A0A9P6EVN9"/>
<dbReference type="EMBL" id="MU157824">
    <property type="protein sequence ID" value="KAF9535843.1"/>
    <property type="molecule type" value="Genomic_DNA"/>
</dbReference>
<evidence type="ECO:0000313" key="3">
    <source>
        <dbReference type="EMBL" id="KAF9535843.1"/>
    </source>
</evidence>
<feature type="domain" description="DUF6533" evidence="2">
    <location>
        <begin position="7"/>
        <end position="52"/>
    </location>
</feature>
<dbReference type="Pfam" id="PF20151">
    <property type="entry name" value="DUF6533"/>
    <property type="match status" value="1"/>
</dbReference>
<gene>
    <name evidence="3" type="ORF">CPB83DRAFT_842439</name>
</gene>
<feature type="transmembrane region" description="Helical" evidence="1">
    <location>
        <begin position="44"/>
        <end position="63"/>
    </location>
</feature>
<keyword evidence="1" id="KW-0472">Membrane</keyword>
<dbReference type="OrthoDB" id="3341843at2759"/>
<keyword evidence="4" id="KW-1185">Reference proteome</keyword>
<evidence type="ECO:0000313" key="4">
    <source>
        <dbReference type="Proteomes" id="UP000807306"/>
    </source>
</evidence>
<evidence type="ECO:0000256" key="1">
    <source>
        <dbReference type="SAM" id="Phobius"/>
    </source>
</evidence>
<organism evidence="3 4">
    <name type="scientific">Crepidotus variabilis</name>
    <dbReference type="NCBI Taxonomy" id="179855"/>
    <lineage>
        <taxon>Eukaryota</taxon>
        <taxon>Fungi</taxon>
        <taxon>Dikarya</taxon>
        <taxon>Basidiomycota</taxon>
        <taxon>Agaricomycotina</taxon>
        <taxon>Agaricomycetes</taxon>
        <taxon>Agaricomycetidae</taxon>
        <taxon>Agaricales</taxon>
        <taxon>Agaricineae</taxon>
        <taxon>Crepidotaceae</taxon>
        <taxon>Crepidotus</taxon>
    </lineage>
</organism>
<proteinExistence type="predicted"/>
<keyword evidence="1" id="KW-0812">Transmembrane</keyword>
<feature type="transmembrane region" description="Helical" evidence="1">
    <location>
        <begin position="194"/>
        <end position="215"/>
    </location>
</feature>
<dbReference type="InterPro" id="IPR045340">
    <property type="entry name" value="DUF6533"/>
</dbReference>
<evidence type="ECO:0000259" key="2">
    <source>
        <dbReference type="Pfam" id="PF20151"/>
    </source>
</evidence>
<dbReference type="Proteomes" id="UP000807306">
    <property type="component" value="Unassembled WGS sequence"/>
</dbReference>
<feature type="transmembrane region" description="Helical" evidence="1">
    <location>
        <begin position="75"/>
        <end position="96"/>
    </location>
</feature>
<feature type="transmembrane region" description="Helical" evidence="1">
    <location>
        <begin position="108"/>
        <end position="131"/>
    </location>
</feature>
<keyword evidence="1" id="KW-1133">Transmembrane helix</keyword>
<reference evidence="3" key="1">
    <citation type="submission" date="2020-11" db="EMBL/GenBank/DDBJ databases">
        <authorList>
            <consortium name="DOE Joint Genome Institute"/>
            <person name="Ahrendt S."/>
            <person name="Riley R."/>
            <person name="Andreopoulos W."/>
            <person name="Labutti K."/>
            <person name="Pangilinan J."/>
            <person name="Ruiz-Duenas F.J."/>
            <person name="Barrasa J.M."/>
            <person name="Sanchez-Garcia M."/>
            <person name="Camarero S."/>
            <person name="Miyauchi S."/>
            <person name="Serrano A."/>
            <person name="Linde D."/>
            <person name="Babiker R."/>
            <person name="Drula E."/>
            <person name="Ayuso-Fernandez I."/>
            <person name="Pacheco R."/>
            <person name="Padilla G."/>
            <person name="Ferreira P."/>
            <person name="Barriuso J."/>
            <person name="Kellner H."/>
            <person name="Castanera R."/>
            <person name="Alfaro M."/>
            <person name="Ramirez L."/>
            <person name="Pisabarro A.G."/>
            <person name="Kuo A."/>
            <person name="Tritt A."/>
            <person name="Lipzen A."/>
            <person name="He G."/>
            <person name="Yan M."/>
            <person name="Ng V."/>
            <person name="Cullen D."/>
            <person name="Martin F."/>
            <person name="Rosso M.-N."/>
            <person name="Henrissat B."/>
            <person name="Hibbett D."/>
            <person name="Martinez A.T."/>
            <person name="Grigoriev I.V."/>
        </authorList>
    </citation>
    <scope>NUCLEOTIDE SEQUENCE</scope>
    <source>
        <strain evidence="3">CBS 506.95</strain>
    </source>
</reference>
<sequence length="332" mass="37638">MGELTNYANLASLTAVCYDYLMTFGEEVELVWSRRFTLGTALFLLNRYLPFIDMPISVAVYLASRNLSAMECRKLILGSTPIIVLGVAASEFILVLRTIAIWNRNKCVLIGLLCCQMITIAIAVVFTALYLQDLKFISNPGEGCVVVYVGNFAWVDILSILFIESIIVVLTGIRAFHHLRYSSSSWVHQLYQRGILYFLLLFVFVLLNTIFPLLAPLHLKLLFMKYVFHLLWNSPDTTMASVQRALHSILCNRMLFQILQQKDFARFGMANSYDPPKFEETNSQFQFGLGLDTFTTPDEKDERLRATRTASTIGISIVISSIVPSSCIHHYV</sequence>
<name>A0A9P6EVN9_9AGAR</name>
<protein>
    <recommendedName>
        <fullName evidence="2">DUF6533 domain-containing protein</fullName>
    </recommendedName>
</protein>
<comment type="caution">
    <text evidence="3">The sequence shown here is derived from an EMBL/GenBank/DDBJ whole genome shotgun (WGS) entry which is preliminary data.</text>
</comment>
<accession>A0A9P6EVN9</accession>